<dbReference type="EMBL" id="JBBNOP010000001">
    <property type="protein sequence ID" value="MEQ3361801.1"/>
    <property type="molecule type" value="Genomic_DNA"/>
</dbReference>
<evidence type="ECO:0000256" key="1">
    <source>
        <dbReference type="ARBA" id="ARBA00004141"/>
    </source>
</evidence>
<feature type="transmembrane region" description="Helical" evidence="5">
    <location>
        <begin position="518"/>
        <end position="541"/>
    </location>
</feature>
<feature type="transmembrane region" description="Helical" evidence="5">
    <location>
        <begin position="622"/>
        <end position="641"/>
    </location>
</feature>
<gene>
    <name evidence="7" type="ORF">AAA083_02295</name>
</gene>
<dbReference type="PANTHER" id="PTHR43077:SF10">
    <property type="entry name" value="TRANSPORT PERMEASE PROTEIN"/>
    <property type="match status" value="1"/>
</dbReference>
<feature type="transmembrane region" description="Helical" evidence="5">
    <location>
        <begin position="592"/>
        <end position="610"/>
    </location>
</feature>
<sequence length="718" mass="75954">MKNIMRIFRGDLAHATKNVIGAIVLVGLIVVPALYAWFNIAGSWDPYENTGDLKVAVANEDKGHQSDLIPLEVNMGDSVVSALRANDQFDWVFVDEDAAVEGVRSGKYYAAIVIPESFSADMMTLFSADIKHSSIIYYSNEKENAIAPRVTEKGASSIQESIDQTFAKTVAEIGLKTTNDLLSFMDEGEVGSYISALDRQLSSAIDLLGDSSARMSSFASLIGSTASLMESTSAMLGSTQGSSADALDAIASSKSGLTDVRGALGDLVETVRTAFDRASIGYDEVAASIDKALGDLAVGSTSAAASLNEASDEIQGLIDGMVQIRDALAAAEPDSPVLAEFDRSIELQRSLKNRVDEMAQTLSGASGDIDGQRAEIADLVAQAKQSVSDVQWGYAAQLEDELAKLGNSLDDIASSSAGIADGLDGVAAGLSGVSGSLSGDLASAKAALEEAAEALGSSADKLDAARSSLRGAAESGDVEEIKRIVGSDVSTMAQFLAAPVREDRRAVYAIANNGSAMAAFYTILSLWVGAVILVAMLKVGVSDRRVSELEDAKPYQLYLGRFGMFSLLSFLQATVVCLGDVFFLGIQCEHPFLFMLAGWIAGFVFCNLIYTLTVSFGDVGKAVAVVLLVMQVAGSGGTFPIEMSAGFFQAVYPFLPFTHGIAAMHACIGGIYGNEYWVEIGTLLLFLIPSLLLGLVLRNPVIRLNRFVIERLEQTKLM</sequence>
<dbReference type="NCBIfam" id="TIGR03062">
    <property type="entry name" value="pip_yhgE_Cterm"/>
    <property type="match status" value="1"/>
</dbReference>
<evidence type="ECO:0000313" key="7">
    <source>
        <dbReference type="EMBL" id="MEQ3361801.1"/>
    </source>
</evidence>
<keyword evidence="3 5" id="KW-1133">Transmembrane helix</keyword>
<name>A0ABV1J9Q6_9ACTN</name>
<evidence type="ECO:0000256" key="4">
    <source>
        <dbReference type="ARBA" id="ARBA00023136"/>
    </source>
</evidence>
<evidence type="ECO:0000256" key="3">
    <source>
        <dbReference type="ARBA" id="ARBA00022989"/>
    </source>
</evidence>
<dbReference type="Pfam" id="PF12698">
    <property type="entry name" value="ABC2_membrane_3"/>
    <property type="match status" value="2"/>
</dbReference>
<feature type="transmembrane region" description="Helical" evidence="5">
    <location>
        <begin position="676"/>
        <end position="697"/>
    </location>
</feature>
<feature type="transmembrane region" description="Helical" evidence="5">
    <location>
        <begin position="20"/>
        <end position="38"/>
    </location>
</feature>
<comment type="subcellular location">
    <subcellularLocation>
        <location evidence="1">Membrane</location>
        <topology evidence="1">Multi-pass membrane protein</topology>
    </subcellularLocation>
</comment>
<evidence type="ECO:0000259" key="6">
    <source>
        <dbReference type="Pfam" id="PF12698"/>
    </source>
</evidence>
<dbReference type="Gene3D" id="3.40.1710.10">
    <property type="entry name" value="abc type-2 transporter like domain"/>
    <property type="match status" value="1"/>
</dbReference>
<feature type="domain" description="ABC-2 type transporter transmembrane" evidence="6">
    <location>
        <begin position="514"/>
        <end position="695"/>
    </location>
</feature>
<keyword evidence="8" id="KW-1185">Reference proteome</keyword>
<proteinExistence type="predicted"/>
<dbReference type="InterPro" id="IPR013525">
    <property type="entry name" value="ABC2_TM"/>
</dbReference>
<dbReference type="Proteomes" id="UP001487305">
    <property type="component" value="Unassembled WGS sequence"/>
</dbReference>
<feature type="transmembrane region" description="Helical" evidence="5">
    <location>
        <begin position="562"/>
        <end position="586"/>
    </location>
</feature>
<organism evidence="7 8">
    <name type="scientific">Raoultibacter massiliensis</name>
    <dbReference type="NCBI Taxonomy" id="1852371"/>
    <lineage>
        <taxon>Bacteria</taxon>
        <taxon>Bacillati</taxon>
        <taxon>Actinomycetota</taxon>
        <taxon>Coriobacteriia</taxon>
        <taxon>Eggerthellales</taxon>
        <taxon>Eggerthellaceae</taxon>
        <taxon>Raoultibacter</taxon>
    </lineage>
</organism>
<comment type="caution">
    <text evidence="7">The sequence shown here is derived from an EMBL/GenBank/DDBJ whole genome shotgun (WGS) entry which is preliminary data.</text>
</comment>
<keyword evidence="4 5" id="KW-0472">Membrane</keyword>
<dbReference type="PANTHER" id="PTHR43077">
    <property type="entry name" value="TRANSPORT PERMEASE YVFS-RELATED"/>
    <property type="match status" value="1"/>
</dbReference>
<keyword evidence="2 5" id="KW-0812">Transmembrane</keyword>
<feature type="domain" description="ABC-2 type transporter transmembrane" evidence="6">
    <location>
        <begin position="27"/>
        <end position="169"/>
    </location>
</feature>
<dbReference type="RefSeq" id="WP_102375294.1">
    <property type="nucleotide sequence ID" value="NZ_JBBNOP010000001.1"/>
</dbReference>
<protein>
    <submittedName>
        <fullName evidence="7">YhgE/Pip domain-containing protein</fullName>
    </submittedName>
</protein>
<dbReference type="InterPro" id="IPR017500">
    <property type="entry name" value="Phage_infect_YhgE_N"/>
</dbReference>
<evidence type="ECO:0000256" key="5">
    <source>
        <dbReference type="SAM" id="Phobius"/>
    </source>
</evidence>
<accession>A0ABV1J9Q6</accession>
<dbReference type="InterPro" id="IPR017501">
    <property type="entry name" value="Phage_infect_YhgE_C"/>
</dbReference>
<reference evidence="7 8" key="1">
    <citation type="submission" date="2024-04" db="EMBL/GenBank/DDBJ databases">
        <title>Human intestinal bacterial collection.</title>
        <authorList>
            <person name="Pauvert C."/>
            <person name="Hitch T.C.A."/>
            <person name="Clavel T."/>
        </authorList>
    </citation>
    <scope>NUCLEOTIDE SEQUENCE [LARGE SCALE GENOMIC DNA]</scope>
    <source>
        <strain evidence="7 8">CLA-KB-H42</strain>
    </source>
</reference>
<dbReference type="NCBIfam" id="TIGR03061">
    <property type="entry name" value="pip_yhgE_Nterm"/>
    <property type="match status" value="1"/>
</dbReference>
<evidence type="ECO:0000313" key="8">
    <source>
        <dbReference type="Proteomes" id="UP001487305"/>
    </source>
</evidence>
<evidence type="ECO:0000256" key="2">
    <source>
        <dbReference type="ARBA" id="ARBA00022692"/>
    </source>
</evidence>
<dbReference type="InterPro" id="IPR051328">
    <property type="entry name" value="T7SS_ABC-Transporter"/>
</dbReference>